<evidence type="ECO:0000313" key="3">
    <source>
        <dbReference type="Proteomes" id="UP000268285"/>
    </source>
</evidence>
<name>A0A498QY80_9MYCO</name>
<dbReference type="Pfam" id="PF02517">
    <property type="entry name" value="Rce1-like"/>
    <property type="match status" value="1"/>
</dbReference>
<dbReference type="AlphaFoldDB" id="A0A498QY80"/>
<dbReference type="EMBL" id="UPHU01000001">
    <property type="protein sequence ID" value="VBA55213.1"/>
    <property type="molecule type" value="Genomic_DNA"/>
</dbReference>
<sequence>MSLAAGLVGWSFVAPRLPAAWRIPLQAGLGWLLVWLTRAPLGIRPPRLWAGLRLGSTAAAAATTAIAATTPVPVVRLSMSERELPSSVPGWLVLHIPIGTVWAEEAAFRAALATAGTQAFGPAGGRLLQAGAFGLSHIADARATGAPLMPTVLVTGLAGWVFGWLADRCGSLVAPILTHLAINEAGAVAALTVQRRGLRALRARWHAVILDGLFPSDHQTERVGTSGAQT</sequence>
<dbReference type="InterPro" id="IPR003675">
    <property type="entry name" value="Rce1/LyrA-like_dom"/>
</dbReference>
<dbReference type="GO" id="GO:0004175">
    <property type="term" value="F:endopeptidase activity"/>
    <property type="evidence" value="ECO:0007669"/>
    <property type="project" value="UniProtKB-ARBA"/>
</dbReference>
<dbReference type="PIRSF" id="PIRSF026622">
    <property type="entry name" value="Proteas_026622"/>
    <property type="match status" value="1"/>
</dbReference>
<accession>A0A498QY80</accession>
<dbReference type="GO" id="GO:0080120">
    <property type="term" value="P:CAAX-box protein maturation"/>
    <property type="evidence" value="ECO:0007669"/>
    <property type="project" value="UniProtKB-ARBA"/>
</dbReference>
<reference evidence="2 3" key="1">
    <citation type="submission" date="2018-09" db="EMBL/GenBank/DDBJ databases">
        <authorList>
            <person name="Tagini F."/>
        </authorList>
    </citation>
    <scope>NUCLEOTIDE SEQUENCE [LARGE SCALE GENOMIC DNA]</scope>
    <source>
        <strain evidence="2 3">MK142</strain>
    </source>
</reference>
<dbReference type="InterPro" id="IPR015837">
    <property type="entry name" value="UCP026622_CAAX_protease"/>
</dbReference>
<feature type="domain" description="CAAX prenyl protease 2/Lysostaphin resistance protein A-like" evidence="1">
    <location>
        <begin position="91"/>
        <end position="183"/>
    </location>
</feature>
<evidence type="ECO:0000259" key="1">
    <source>
        <dbReference type="Pfam" id="PF02517"/>
    </source>
</evidence>
<dbReference type="Proteomes" id="UP000268285">
    <property type="component" value="Unassembled WGS sequence"/>
</dbReference>
<keyword evidence="3" id="KW-1185">Reference proteome</keyword>
<proteinExistence type="predicted"/>
<organism evidence="2 3">
    <name type="scientific">Mycobacterium pseudokansasii</name>
    <dbReference type="NCBI Taxonomy" id="2341080"/>
    <lineage>
        <taxon>Bacteria</taxon>
        <taxon>Bacillati</taxon>
        <taxon>Actinomycetota</taxon>
        <taxon>Actinomycetes</taxon>
        <taxon>Mycobacteriales</taxon>
        <taxon>Mycobacteriaceae</taxon>
        <taxon>Mycobacterium</taxon>
    </lineage>
</organism>
<gene>
    <name evidence="2" type="ORF">LAUMK142_05008</name>
</gene>
<evidence type="ECO:0000313" key="2">
    <source>
        <dbReference type="EMBL" id="VBA55213.1"/>
    </source>
</evidence>
<protein>
    <recommendedName>
        <fullName evidence="1">CAAX prenyl protease 2/Lysostaphin resistance protein A-like domain-containing protein</fullName>
    </recommendedName>
</protein>